<dbReference type="Pfam" id="PF12078">
    <property type="entry name" value="DUF3557"/>
    <property type="match status" value="1"/>
</dbReference>
<dbReference type="InParanoid" id="E3N262"/>
<evidence type="ECO:0000313" key="2">
    <source>
        <dbReference type="Proteomes" id="UP000008281"/>
    </source>
</evidence>
<dbReference type="AlphaFoldDB" id="E3N262"/>
<sequence length="312" mass="36389">MVFDLLLSYSLSNLIIPSIPIGECLSLFLSFRAHIIARAPGLQKIDKLIPLSLENLHIKKNELVINKLWITCDKDEVNFKMNRKTFSRRISESQEDKMKKLINFYTCGRSKIHVDRLYWHDRLPPDFLPVDMKFRVNSVEAVNDFETAILFIDPQSFPLITLNTDIYYISIFDDQVVKSAETFYLNLAIDRIVTVEDFKKLNNKTVELERFSYFKIDIIPLIKHYIEAKKEIRTTFRISTCDKDFISEKLREFELAFGEYRSNLDGVNERFLPGSSKYLIPINNESRIQVYAIEEPVAYGPLKIIVKPVSGL</sequence>
<evidence type="ECO:0008006" key="3">
    <source>
        <dbReference type="Google" id="ProtNLM"/>
    </source>
</evidence>
<name>E3N262_CAERE</name>
<organism evidence="2">
    <name type="scientific">Caenorhabditis remanei</name>
    <name type="common">Caenorhabditis vulgaris</name>
    <dbReference type="NCBI Taxonomy" id="31234"/>
    <lineage>
        <taxon>Eukaryota</taxon>
        <taxon>Metazoa</taxon>
        <taxon>Ecdysozoa</taxon>
        <taxon>Nematoda</taxon>
        <taxon>Chromadorea</taxon>
        <taxon>Rhabditida</taxon>
        <taxon>Rhabditina</taxon>
        <taxon>Rhabditomorpha</taxon>
        <taxon>Rhabditoidea</taxon>
        <taxon>Rhabditidae</taxon>
        <taxon>Peloderinae</taxon>
        <taxon>Caenorhabditis</taxon>
    </lineage>
</organism>
<dbReference type="InterPro" id="IPR021942">
    <property type="entry name" value="DUF3557"/>
</dbReference>
<evidence type="ECO:0000313" key="1">
    <source>
        <dbReference type="EMBL" id="EFO83983.1"/>
    </source>
</evidence>
<dbReference type="HOGENOM" id="CLU_042576_3_1_1"/>
<protein>
    <recommendedName>
        <fullName evidence="3">DUF38 domain-containing protein</fullName>
    </recommendedName>
</protein>
<accession>E3N262</accession>
<dbReference type="EMBL" id="DS268511">
    <property type="protein sequence ID" value="EFO83983.1"/>
    <property type="molecule type" value="Genomic_DNA"/>
</dbReference>
<dbReference type="PANTHER" id="PTHR31379:SF1">
    <property type="entry name" value="F-BOX C PROTEIN-RELATED"/>
    <property type="match status" value="1"/>
</dbReference>
<gene>
    <name evidence="1" type="ORF">CRE_17399</name>
</gene>
<reference evidence="1" key="1">
    <citation type="submission" date="2007-07" db="EMBL/GenBank/DDBJ databases">
        <title>PCAP assembly of the Caenorhabditis remanei genome.</title>
        <authorList>
            <consortium name="The Caenorhabditis remanei Sequencing Consortium"/>
            <person name="Wilson R.K."/>
        </authorList>
    </citation>
    <scope>NUCLEOTIDE SEQUENCE [LARGE SCALE GENOMIC DNA]</scope>
    <source>
        <strain evidence="1">PB4641</strain>
    </source>
</reference>
<dbReference type="PANTHER" id="PTHR31379">
    <property type="entry name" value="F-BOX C PROTEIN-RELATED-RELATED"/>
    <property type="match status" value="1"/>
</dbReference>
<dbReference type="Proteomes" id="UP000008281">
    <property type="component" value="Unassembled WGS sequence"/>
</dbReference>
<proteinExistence type="predicted"/>
<keyword evidence="2" id="KW-1185">Reference proteome</keyword>